<keyword evidence="3" id="KW-1185">Reference proteome</keyword>
<comment type="caution">
    <text evidence="2">The sequence shown here is derived from an EMBL/GenBank/DDBJ whole genome shotgun (WGS) entry which is preliminary data.</text>
</comment>
<feature type="transmembrane region" description="Helical" evidence="1">
    <location>
        <begin position="149"/>
        <end position="168"/>
    </location>
</feature>
<sequence>MTARPAAAVALAYPVSVIAGQWVELQPLPLVLLTLLVFLAVATSLRPRARMLLGTGLLAALALFGLTPAGEWLIHAVPVLVPGLIAALFARSLRSGSTPLITRYALEMGASDSPAVHRYTRVITAIWASTCALLALVSAGLSLFAPTTVWAVVANGLNYLLLGVLFMLEYPLRARFLPDEPRDGFLAYLMELARADHRRLLRQP</sequence>
<keyword evidence="1" id="KW-0812">Transmembrane</keyword>
<gene>
    <name evidence="2" type="ORF">B1A74_08330</name>
</gene>
<keyword evidence="1" id="KW-1133">Transmembrane helix</keyword>
<evidence type="ECO:0000313" key="3">
    <source>
        <dbReference type="Proteomes" id="UP000189177"/>
    </source>
</evidence>
<reference evidence="2 3" key="1">
    <citation type="submission" date="2017-02" db="EMBL/GenBank/DDBJ databases">
        <title>Genomic diversity within the haloalkaliphilic genus Thioalkalivibrio.</title>
        <authorList>
            <person name="Ahn A.-C."/>
            <person name="Meier-Kolthoff J."/>
            <person name="Overmars L."/>
            <person name="Richter M."/>
            <person name="Woyke T."/>
            <person name="Sorokin D.Y."/>
            <person name="Muyzer G."/>
        </authorList>
    </citation>
    <scope>NUCLEOTIDE SEQUENCE [LARGE SCALE GENOMIC DNA]</scope>
    <source>
        <strain evidence="2 3">HL17</strain>
    </source>
</reference>
<name>A0A1V2ZXY9_9GAMM</name>
<dbReference type="Proteomes" id="UP000189177">
    <property type="component" value="Unassembled WGS sequence"/>
</dbReference>
<feature type="transmembrane region" description="Helical" evidence="1">
    <location>
        <begin position="29"/>
        <end position="45"/>
    </location>
</feature>
<evidence type="ECO:0000256" key="1">
    <source>
        <dbReference type="SAM" id="Phobius"/>
    </source>
</evidence>
<organism evidence="2 3">
    <name type="scientific">Thioalkalivibrio halophilus</name>
    <dbReference type="NCBI Taxonomy" id="252474"/>
    <lineage>
        <taxon>Bacteria</taxon>
        <taxon>Pseudomonadati</taxon>
        <taxon>Pseudomonadota</taxon>
        <taxon>Gammaproteobacteria</taxon>
        <taxon>Chromatiales</taxon>
        <taxon>Ectothiorhodospiraceae</taxon>
        <taxon>Thioalkalivibrio</taxon>
    </lineage>
</organism>
<accession>A0A1V2ZXY9</accession>
<proteinExistence type="predicted"/>
<dbReference type="STRING" id="252474.B1A74_08330"/>
<feature type="transmembrane region" description="Helical" evidence="1">
    <location>
        <begin position="52"/>
        <end position="70"/>
    </location>
</feature>
<evidence type="ECO:0000313" key="2">
    <source>
        <dbReference type="EMBL" id="OOC09972.1"/>
    </source>
</evidence>
<dbReference type="OrthoDB" id="6023795at2"/>
<dbReference type="EMBL" id="MUZR01000028">
    <property type="protein sequence ID" value="OOC09972.1"/>
    <property type="molecule type" value="Genomic_DNA"/>
</dbReference>
<feature type="transmembrane region" description="Helical" evidence="1">
    <location>
        <begin position="122"/>
        <end position="143"/>
    </location>
</feature>
<protein>
    <submittedName>
        <fullName evidence="2">Ketosynthase</fullName>
    </submittedName>
</protein>
<keyword evidence="1" id="KW-0472">Membrane</keyword>
<dbReference type="AlphaFoldDB" id="A0A1V2ZXY9"/>
<dbReference type="RefSeq" id="WP_024328781.1">
    <property type="nucleotide sequence ID" value="NZ_MUZR01000028.1"/>
</dbReference>